<dbReference type="EMBL" id="KB301692">
    <property type="protein sequence ID" value="ELU05269.1"/>
    <property type="molecule type" value="Genomic_DNA"/>
</dbReference>
<proteinExistence type="inferred from homology"/>
<dbReference type="PANTHER" id="PTHR12232">
    <property type="entry name" value="SH3 DOMAIN-BINDING GLUTAMIC ACID-RICH-LIKE PROTEIN"/>
    <property type="match status" value="1"/>
</dbReference>
<reference evidence="4" key="1">
    <citation type="submission" date="2012-12" db="EMBL/GenBank/DDBJ databases">
        <authorList>
            <person name="Hellsten U."/>
            <person name="Grimwood J."/>
            <person name="Chapman J.A."/>
            <person name="Shapiro H."/>
            <person name="Aerts A."/>
            <person name="Otillar R.P."/>
            <person name="Terry A.Y."/>
            <person name="Boore J.L."/>
            <person name="Simakov O."/>
            <person name="Marletaz F."/>
            <person name="Cho S.-J."/>
            <person name="Edsinger-Gonzales E."/>
            <person name="Havlak P."/>
            <person name="Kuo D.-H."/>
            <person name="Larsson T."/>
            <person name="Lv J."/>
            <person name="Arendt D."/>
            <person name="Savage R."/>
            <person name="Osoegawa K."/>
            <person name="de Jong P."/>
            <person name="Lindberg D.R."/>
            <person name="Seaver E.C."/>
            <person name="Weisblat D.A."/>
            <person name="Putnam N.H."/>
            <person name="Grigoriev I.V."/>
            <person name="Rokhsar D.S."/>
        </authorList>
    </citation>
    <scope>NUCLEOTIDE SEQUENCE</scope>
    <source>
        <strain evidence="4">I ESC-2004</strain>
    </source>
</reference>
<dbReference type="OrthoDB" id="9932926at2759"/>
<reference evidence="3" key="3">
    <citation type="submission" date="2015-06" db="UniProtKB">
        <authorList>
            <consortium name="EnsemblMetazoa"/>
        </authorList>
    </citation>
    <scope>IDENTIFICATION</scope>
</reference>
<dbReference type="InterPro" id="IPR036249">
    <property type="entry name" value="Thioredoxin-like_sf"/>
</dbReference>
<dbReference type="EMBL" id="AMQN01007915">
    <property type="status" value="NOT_ANNOTATED_CDS"/>
    <property type="molecule type" value="Genomic_DNA"/>
</dbReference>
<dbReference type="HOGENOM" id="CLU_084862_3_1_1"/>
<evidence type="ECO:0000313" key="3">
    <source>
        <dbReference type="EnsemblMetazoa" id="CapteP127118"/>
    </source>
</evidence>
<gene>
    <name evidence="2" type="ORF">CAPTEDRAFT_127118</name>
</gene>
<comment type="similarity">
    <text evidence="1">Belongs to the SH3BGR family.</text>
</comment>
<reference evidence="2 4" key="2">
    <citation type="journal article" date="2013" name="Nature">
        <title>Insights into bilaterian evolution from three spiralian genomes.</title>
        <authorList>
            <person name="Simakov O."/>
            <person name="Marletaz F."/>
            <person name="Cho S.J."/>
            <person name="Edsinger-Gonzales E."/>
            <person name="Havlak P."/>
            <person name="Hellsten U."/>
            <person name="Kuo D.H."/>
            <person name="Larsson T."/>
            <person name="Lv J."/>
            <person name="Arendt D."/>
            <person name="Savage R."/>
            <person name="Osoegawa K."/>
            <person name="de Jong P."/>
            <person name="Grimwood J."/>
            <person name="Chapman J.A."/>
            <person name="Shapiro H."/>
            <person name="Aerts A."/>
            <person name="Otillar R.P."/>
            <person name="Terry A.Y."/>
            <person name="Boore J.L."/>
            <person name="Grigoriev I.V."/>
            <person name="Lindberg D.R."/>
            <person name="Seaver E.C."/>
            <person name="Weisblat D.A."/>
            <person name="Putnam N.H."/>
            <person name="Rokhsar D.S."/>
        </authorList>
    </citation>
    <scope>NUCLEOTIDE SEQUENCE</scope>
    <source>
        <strain evidence="2 4">I ESC-2004</strain>
    </source>
</reference>
<dbReference type="Pfam" id="PF04908">
    <property type="entry name" value="SH3BGR"/>
    <property type="match status" value="1"/>
</dbReference>
<organism evidence="2">
    <name type="scientific">Capitella teleta</name>
    <name type="common">Polychaete worm</name>
    <dbReference type="NCBI Taxonomy" id="283909"/>
    <lineage>
        <taxon>Eukaryota</taxon>
        <taxon>Metazoa</taxon>
        <taxon>Spiralia</taxon>
        <taxon>Lophotrochozoa</taxon>
        <taxon>Annelida</taxon>
        <taxon>Polychaeta</taxon>
        <taxon>Sedentaria</taxon>
        <taxon>Scolecida</taxon>
        <taxon>Capitellidae</taxon>
        <taxon>Capitella</taxon>
    </lineage>
</organism>
<dbReference type="InterPro" id="IPR006993">
    <property type="entry name" value="Glut_rich_SH3-bd"/>
</dbReference>
<dbReference type="OMA" id="ASNEENW"/>
<sequence length="85" mass="9917">QIKKKQEHIRQVLDTRKIAFEEVDVASPENETEKQFMRDNAEPEEGKNFVLPPQIFNDQVYCGSHTGFQDAVEIDNLPEFLKLVR</sequence>
<dbReference type="Proteomes" id="UP000014760">
    <property type="component" value="Unassembled WGS sequence"/>
</dbReference>
<name>R7UFF1_CAPTE</name>
<dbReference type="PANTHER" id="PTHR12232:SF0">
    <property type="entry name" value="THIOREDOXIN DOMAIN-CONTAINING PROTEIN"/>
    <property type="match status" value="1"/>
</dbReference>
<evidence type="ECO:0000313" key="2">
    <source>
        <dbReference type="EMBL" id="ELU05269.1"/>
    </source>
</evidence>
<protein>
    <recommendedName>
        <fullName evidence="5">SH3 domain-binding glutamic acid-rich-like protein</fullName>
    </recommendedName>
</protein>
<keyword evidence="4" id="KW-1185">Reference proteome</keyword>
<dbReference type="GO" id="GO:0005737">
    <property type="term" value="C:cytoplasm"/>
    <property type="evidence" value="ECO:0007669"/>
    <property type="project" value="TreeGrafter"/>
</dbReference>
<dbReference type="InterPro" id="IPR051033">
    <property type="entry name" value="SH3BGR"/>
</dbReference>
<dbReference type="AlphaFoldDB" id="R7UFF1"/>
<evidence type="ECO:0000256" key="1">
    <source>
        <dbReference type="ARBA" id="ARBA00007764"/>
    </source>
</evidence>
<evidence type="ECO:0000313" key="4">
    <source>
        <dbReference type="Proteomes" id="UP000014760"/>
    </source>
</evidence>
<dbReference type="Gene3D" id="3.40.30.10">
    <property type="entry name" value="Glutaredoxin"/>
    <property type="match status" value="1"/>
</dbReference>
<accession>R7UFF1</accession>
<dbReference type="SUPFAM" id="SSF52833">
    <property type="entry name" value="Thioredoxin-like"/>
    <property type="match status" value="1"/>
</dbReference>
<feature type="non-terminal residue" evidence="2">
    <location>
        <position position="1"/>
    </location>
</feature>
<dbReference type="EnsemblMetazoa" id="CapteT127118">
    <property type="protein sequence ID" value="CapteP127118"/>
    <property type="gene ID" value="CapteG127118"/>
</dbReference>
<evidence type="ECO:0008006" key="5">
    <source>
        <dbReference type="Google" id="ProtNLM"/>
    </source>
</evidence>